<dbReference type="GO" id="GO:0015097">
    <property type="term" value="F:mercury ion transmembrane transporter activity"/>
    <property type="evidence" value="ECO:0007669"/>
    <property type="project" value="InterPro"/>
</dbReference>
<organism evidence="2 3">
    <name type="scientific">Winogradskyella psychrotolerans RS-3</name>
    <dbReference type="NCBI Taxonomy" id="641526"/>
    <lineage>
        <taxon>Bacteria</taxon>
        <taxon>Pseudomonadati</taxon>
        <taxon>Bacteroidota</taxon>
        <taxon>Flavobacteriia</taxon>
        <taxon>Flavobacteriales</taxon>
        <taxon>Flavobacteriaceae</taxon>
        <taxon>Winogradskyella</taxon>
    </lineage>
</organism>
<evidence type="ECO:0000313" key="2">
    <source>
        <dbReference type="EMBL" id="EPR74322.1"/>
    </source>
</evidence>
<protein>
    <submittedName>
        <fullName evidence="2">Uncharacterized protein</fullName>
    </submittedName>
</protein>
<proteinExistence type="predicted"/>
<dbReference type="STRING" id="641526.ADIWIN_0664"/>
<dbReference type="InterPro" id="IPR004891">
    <property type="entry name" value="Mercury-R_MerC"/>
</dbReference>
<dbReference type="Pfam" id="PF03203">
    <property type="entry name" value="MerC"/>
    <property type="match status" value="1"/>
</dbReference>
<evidence type="ECO:0000313" key="3">
    <source>
        <dbReference type="Proteomes" id="UP000014962"/>
    </source>
</evidence>
<dbReference type="GO" id="GO:0016020">
    <property type="term" value="C:membrane"/>
    <property type="evidence" value="ECO:0007669"/>
    <property type="project" value="InterPro"/>
</dbReference>
<feature type="transmembrane region" description="Helical" evidence="1">
    <location>
        <begin position="21"/>
        <end position="38"/>
    </location>
</feature>
<dbReference type="eggNOG" id="ENOG503127H">
    <property type="taxonomic scope" value="Bacteria"/>
</dbReference>
<dbReference type="EMBL" id="ATMR01000037">
    <property type="protein sequence ID" value="EPR74322.1"/>
    <property type="molecule type" value="Genomic_DNA"/>
</dbReference>
<dbReference type="AlphaFoldDB" id="S7VY19"/>
<feature type="transmembrane region" description="Helical" evidence="1">
    <location>
        <begin position="44"/>
        <end position="62"/>
    </location>
</feature>
<reference evidence="2 3" key="1">
    <citation type="journal article" date="2013" name="Genome Announc.">
        <title>Draft Genome Sequence of Winogradskyella psychrotolerans RS-3T, Isolated from the Marine Transect of Kongsfjorden, Ny-Alesund, Svalbard, Arctic Ocean.</title>
        <authorList>
            <person name="Kumar Pinnaka A."/>
            <person name="Ara S."/>
            <person name="Singh A."/>
            <person name="Shivaji S."/>
        </authorList>
    </citation>
    <scope>NUCLEOTIDE SEQUENCE [LARGE SCALE GENOMIC DNA]</scope>
    <source>
        <strain evidence="2 3">RS-3</strain>
    </source>
</reference>
<keyword evidence="1" id="KW-1133">Transmembrane helix</keyword>
<gene>
    <name evidence="2" type="ORF">ADIWIN_0664</name>
</gene>
<name>S7VY19_9FLAO</name>
<keyword evidence="1" id="KW-0472">Membrane</keyword>
<keyword evidence="3" id="KW-1185">Reference proteome</keyword>
<comment type="caution">
    <text evidence="2">The sequence shown here is derived from an EMBL/GenBank/DDBJ whole genome shotgun (WGS) entry which is preliminary data.</text>
</comment>
<keyword evidence="1" id="KW-0812">Transmembrane</keyword>
<sequence>MFLLTSLWPSYKTIHYKTKPLKIALLGFLFIAIGRLHFTNLWEVSNTVIGATLLALAHYANWKLLRIATKQNH</sequence>
<dbReference type="Proteomes" id="UP000014962">
    <property type="component" value="Unassembled WGS sequence"/>
</dbReference>
<accession>S7VY19</accession>
<evidence type="ECO:0000256" key="1">
    <source>
        <dbReference type="SAM" id="Phobius"/>
    </source>
</evidence>